<protein>
    <submittedName>
        <fullName evidence="1">Uncharacterized protein</fullName>
    </submittedName>
</protein>
<dbReference type="EMBL" id="BKCJ010598194">
    <property type="protein sequence ID" value="GFB30726.1"/>
    <property type="molecule type" value="Genomic_DNA"/>
</dbReference>
<accession>A0A699L879</accession>
<reference evidence="1" key="1">
    <citation type="journal article" date="2019" name="Sci. Rep.">
        <title>Draft genome of Tanacetum cinerariifolium, the natural source of mosquito coil.</title>
        <authorList>
            <person name="Yamashiro T."/>
            <person name="Shiraishi A."/>
            <person name="Satake H."/>
            <person name="Nakayama K."/>
        </authorList>
    </citation>
    <scope>NUCLEOTIDE SEQUENCE</scope>
</reference>
<organism evidence="1">
    <name type="scientific">Tanacetum cinerariifolium</name>
    <name type="common">Dalmatian daisy</name>
    <name type="synonym">Chrysanthemum cinerariifolium</name>
    <dbReference type="NCBI Taxonomy" id="118510"/>
    <lineage>
        <taxon>Eukaryota</taxon>
        <taxon>Viridiplantae</taxon>
        <taxon>Streptophyta</taxon>
        <taxon>Embryophyta</taxon>
        <taxon>Tracheophyta</taxon>
        <taxon>Spermatophyta</taxon>
        <taxon>Magnoliopsida</taxon>
        <taxon>eudicotyledons</taxon>
        <taxon>Gunneridae</taxon>
        <taxon>Pentapetalae</taxon>
        <taxon>asterids</taxon>
        <taxon>campanulids</taxon>
        <taxon>Asterales</taxon>
        <taxon>Asteraceae</taxon>
        <taxon>Asteroideae</taxon>
        <taxon>Anthemideae</taxon>
        <taxon>Anthemidinae</taxon>
        <taxon>Tanacetum</taxon>
    </lineage>
</organism>
<evidence type="ECO:0000313" key="1">
    <source>
        <dbReference type="EMBL" id="GFB30726.1"/>
    </source>
</evidence>
<sequence length="194" mass="21111">MGEPLLPDHVFNIPVDEPELHPAYDFFTPGPLPGYAGNPKNNNSGLRQMCHYLESLKLWRMSRWLAPVPPPSIYEVGGPPTAAAEGQSFPLLACGLPVPSSVIEDLSTRLGNLEYGHEQLVKKVIQVQVMASQMVYAANRWEQVGSQVEQGQQNTTQRDEVITDPAGAGFTGSIAVERFADSAAADYGFGDEQL</sequence>
<comment type="caution">
    <text evidence="1">The sequence shown here is derived from an EMBL/GenBank/DDBJ whole genome shotgun (WGS) entry which is preliminary data.</text>
</comment>
<name>A0A699L879_TANCI</name>
<proteinExistence type="predicted"/>
<dbReference type="AlphaFoldDB" id="A0A699L879"/>
<gene>
    <name evidence="1" type="ORF">Tci_702697</name>
</gene>